<name>A0A0D0CFX7_9AGAM</name>
<protein>
    <submittedName>
        <fullName evidence="1">Uncharacterized protein</fullName>
    </submittedName>
</protein>
<dbReference type="Proteomes" id="UP000054538">
    <property type="component" value="Unassembled WGS sequence"/>
</dbReference>
<evidence type="ECO:0000313" key="1">
    <source>
        <dbReference type="EMBL" id="KIK81657.1"/>
    </source>
</evidence>
<sequence>MKAMLYYLPPANEAIPVPSPPKCLQSIHGAHLNQESSREGSCIESHTTEALYPHIAQLVVPAQPNPSNKRDFEASGHQAHFGGLVITSAPNTTGNQVIRPLSQHMSVKIVIVIPNRPKQACRISTTHQNPLTLVLPSEPKALNSKIDSAQSMPVTSNAILAANILSEPENFAMDIMDVYPIPLQINPLEFQGLKQKTVFRCSGTLKSKQLGHVLTYFGKLDLHARCITLPDACDIAQEWPHLQKYSCMGPVTENWNSMVLDTLAVQIRHQATPEPCKIDYKEGLNDPIKRAMEDYQQMFSVACKRHRSVLEQQKRLVEELEILQMEQKKYAM</sequence>
<dbReference type="HOGENOM" id="CLU_083682_0_0_1"/>
<evidence type="ECO:0000313" key="2">
    <source>
        <dbReference type="Proteomes" id="UP000054538"/>
    </source>
</evidence>
<keyword evidence="2" id="KW-1185">Reference proteome</keyword>
<dbReference type="OrthoDB" id="2657112at2759"/>
<organism evidence="1 2">
    <name type="scientific">Paxillus rubicundulus Ve08.2h10</name>
    <dbReference type="NCBI Taxonomy" id="930991"/>
    <lineage>
        <taxon>Eukaryota</taxon>
        <taxon>Fungi</taxon>
        <taxon>Dikarya</taxon>
        <taxon>Basidiomycota</taxon>
        <taxon>Agaricomycotina</taxon>
        <taxon>Agaricomycetes</taxon>
        <taxon>Agaricomycetidae</taxon>
        <taxon>Boletales</taxon>
        <taxon>Paxilineae</taxon>
        <taxon>Paxillaceae</taxon>
        <taxon>Paxillus</taxon>
    </lineage>
</organism>
<dbReference type="InParanoid" id="A0A0D0CFX7"/>
<reference evidence="1 2" key="1">
    <citation type="submission" date="2014-04" db="EMBL/GenBank/DDBJ databases">
        <authorList>
            <consortium name="DOE Joint Genome Institute"/>
            <person name="Kuo A."/>
            <person name="Kohler A."/>
            <person name="Jargeat P."/>
            <person name="Nagy L.G."/>
            <person name="Floudas D."/>
            <person name="Copeland A."/>
            <person name="Barry K.W."/>
            <person name="Cichocki N."/>
            <person name="Veneault-Fourrey C."/>
            <person name="LaButti K."/>
            <person name="Lindquist E.A."/>
            <person name="Lipzen A."/>
            <person name="Lundell T."/>
            <person name="Morin E."/>
            <person name="Murat C."/>
            <person name="Sun H."/>
            <person name="Tunlid A."/>
            <person name="Henrissat B."/>
            <person name="Grigoriev I.V."/>
            <person name="Hibbett D.S."/>
            <person name="Martin F."/>
            <person name="Nordberg H.P."/>
            <person name="Cantor M.N."/>
            <person name="Hua S.X."/>
        </authorList>
    </citation>
    <scope>NUCLEOTIDE SEQUENCE [LARGE SCALE GENOMIC DNA]</scope>
    <source>
        <strain evidence="1 2">Ve08.2h10</strain>
    </source>
</reference>
<accession>A0A0D0CFX7</accession>
<dbReference type="AlphaFoldDB" id="A0A0D0CFX7"/>
<dbReference type="EMBL" id="KN825755">
    <property type="protein sequence ID" value="KIK81657.1"/>
    <property type="molecule type" value="Genomic_DNA"/>
</dbReference>
<reference evidence="2" key="2">
    <citation type="submission" date="2015-01" db="EMBL/GenBank/DDBJ databases">
        <title>Evolutionary Origins and Diversification of the Mycorrhizal Mutualists.</title>
        <authorList>
            <consortium name="DOE Joint Genome Institute"/>
            <consortium name="Mycorrhizal Genomics Consortium"/>
            <person name="Kohler A."/>
            <person name="Kuo A."/>
            <person name="Nagy L.G."/>
            <person name="Floudas D."/>
            <person name="Copeland A."/>
            <person name="Barry K.W."/>
            <person name="Cichocki N."/>
            <person name="Veneault-Fourrey C."/>
            <person name="LaButti K."/>
            <person name="Lindquist E.A."/>
            <person name="Lipzen A."/>
            <person name="Lundell T."/>
            <person name="Morin E."/>
            <person name="Murat C."/>
            <person name="Riley R."/>
            <person name="Ohm R."/>
            <person name="Sun H."/>
            <person name="Tunlid A."/>
            <person name="Henrissat B."/>
            <person name="Grigoriev I.V."/>
            <person name="Hibbett D.S."/>
            <person name="Martin F."/>
        </authorList>
    </citation>
    <scope>NUCLEOTIDE SEQUENCE [LARGE SCALE GENOMIC DNA]</scope>
    <source>
        <strain evidence="2">Ve08.2h10</strain>
    </source>
</reference>
<proteinExistence type="predicted"/>
<gene>
    <name evidence="1" type="ORF">PAXRUDRAFT_155567</name>
</gene>